<comment type="caution">
    <text evidence="1">The sequence shown here is derived from an EMBL/GenBank/DDBJ whole genome shotgun (WGS) entry which is preliminary data.</text>
</comment>
<proteinExistence type="predicted"/>
<keyword evidence="2" id="KW-1185">Reference proteome</keyword>
<dbReference type="Proteomes" id="UP000053372">
    <property type="component" value="Unassembled WGS sequence"/>
</dbReference>
<sequence>MCVAVSVGLFDSAINYTWNASILKLREKVKNFGLPIVAQILQKDFELMFSKTVTKLMRID</sequence>
<dbReference type="EMBL" id="LMTZ01000098">
    <property type="protein sequence ID" value="KST66217.1"/>
    <property type="molecule type" value="Genomic_DNA"/>
</dbReference>
<organism evidence="1 2">
    <name type="scientific">Mastigocoleus testarum BC008</name>
    <dbReference type="NCBI Taxonomy" id="371196"/>
    <lineage>
        <taxon>Bacteria</taxon>
        <taxon>Bacillati</taxon>
        <taxon>Cyanobacteriota</taxon>
        <taxon>Cyanophyceae</taxon>
        <taxon>Nostocales</taxon>
        <taxon>Hapalosiphonaceae</taxon>
        <taxon>Mastigocoleus</taxon>
    </lineage>
</organism>
<evidence type="ECO:0000313" key="1">
    <source>
        <dbReference type="EMBL" id="KST66217.1"/>
    </source>
</evidence>
<accession>A0A0V7ZNS3</accession>
<dbReference type="AlphaFoldDB" id="A0A0V7ZNS3"/>
<evidence type="ECO:0000313" key="2">
    <source>
        <dbReference type="Proteomes" id="UP000053372"/>
    </source>
</evidence>
<name>A0A0V7ZNS3_9CYAN</name>
<gene>
    <name evidence="1" type="ORF">BC008_24915</name>
</gene>
<reference evidence="1 2" key="1">
    <citation type="journal article" date="2015" name="Genome Announc.">
        <title>Draft Genome of the Euendolithic (true boring) Cyanobacterium Mastigocoleus testarum strain BC008.</title>
        <authorList>
            <person name="Guida B.S."/>
            <person name="Garcia-Pichel F."/>
        </authorList>
    </citation>
    <scope>NUCLEOTIDE SEQUENCE [LARGE SCALE GENOMIC DNA]</scope>
    <source>
        <strain evidence="1 2">BC008</strain>
    </source>
</reference>
<protein>
    <submittedName>
        <fullName evidence="1">Uncharacterized protein</fullName>
    </submittedName>
</protein>